<protein>
    <submittedName>
        <fullName evidence="5">Uncharacterized protein</fullName>
    </submittedName>
</protein>
<comment type="similarity">
    <text evidence="2">Belongs to the NPR1-interactor family.</text>
</comment>
<evidence type="ECO:0000256" key="2">
    <source>
        <dbReference type="ARBA" id="ARBA00009937"/>
    </source>
</evidence>
<keyword evidence="3" id="KW-0539">Nucleus</keyword>
<dbReference type="PANTHER" id="PTHR33669:SF15">
    <property type="entry name" value="NPR1_NIM1-LIKE C-TERMINAL DOMAIN-CONTAINING PROTEIN"/>
    <property type="match status" value="1"/>
</dbReference>
<evidence type="ECO:0000256" key="4">
    <source>
        <dbReference type="SAM" id="MobiDB-lite"/>
    </source>
</evidence>
<dbReference type="GO" id="GO:0005634">
    <property type="term" value="C:nucleus"/>
    <property type="evidence" value="ECO:0007669"/>
    <property type="project" value="UniProtKB-SubCell"/>
</dbReference>
<dbReference type="Pfam" id="PF15699">
    <property type="entry name" value="NPR1_interact"/>
    <property type="match status" value="1"/>
</dbReference>
<dbReference type="EMBL" id="BTGU01000017">
    <property type="protein sequence ID" value="GMN44092.1"/>
    <property type="molecule type" value="Genomic_DNA"/>
</dbReference>
<sequence length="112" mass="12720">MEREGKQKIATSEDEVERDHGDDEEKKIEEFFAIVKRLREARSLITKASNKDAEKVKVHGPVWTPVFKLEDFAGQEKDGNSNISVRCSFEKDIGKGNEKEGKEKGLDLNLTL</sequence>
<reference evidence="5" key="1">
    <citation type="submission" date="2023-07" db="EMBL/GenBank/DDBJ databases">
        <title>draft genome sequence of fig (Ficus carica).</title>
        <authorList>
            <person name="Takahashi T."/>
            <person name="Nishimura K."/>
        </authorList>
    </citation>
    <scope>NUCLEOTIDE SEQUENCE</scope>
</reference>
<evidence type="ECO:0000256" key="3">
    <source>
        <dbReference type="ARBA" id="ARBA00023242"/>
    </source>
</evidence>
<name>A0AA88A454_FICCA</name>
<dbReference type="PANTHER" id="PTHR33669">
    <property type="entry name" value="PROTEIN NEGATIVE REGULATOR OF RESISTANCE"/>
    <property type="match status" value="1"/>
</dbReference>
<evidence type="ECO:0000256" key="1">
    <source>
        <dbReference type="ARBA" id="ARBA00004123"/>
    </source>
</evidence>
<proteinExistence type="inferred from homology"/>
<dbReference type="InterPro" id="IPR031425">
    <property type="entry name" value="NPR1/NH1-interacting"/>
</dbReference>
<feature type="region of interest" description="Disordered" evidence="4">
    <location>
        <begin position="1"/>
        <end position="23"/>
    </location>
</feature>
<gene>
    <name evidence="5" type="ORF">TIFTF001_013299</name>
</gene>
<keyword evidence="6" id="KW-1185">Reference proteome</keyword>
<comment type="caution">
    <text evidence="5">The sequence shown here is derived from an EMBL/GenBank/DDBJ whole genome shotgun (WGS) entry which is preliminary data.</text>
</comment>
<dbReference type="AlphaFoldDB" id="A0AA88A454"/>
<comment type="subcellular location">
    <subcellularLocation>
        <location evidence="1">Nucleus</location>
    </subcellularLocation>
</comment>
<dbReference type="Proteomes" id="UP001187192">
    <property type="component" value="Unassembled WGS sequence"/>
</dbReference>
<accession>A0AA88A454</accession>
<evidence type="ECO:0000313" key="6">
    <source>
        <dbReference type="Proteomes" id="UP001187192"/>
    </source>
</evidence>
<dbReference type="GO" id="GO:0010112">
    <property type="term" value="P:regulation of systemic acquired resistance"/>
    <property type="evidence" value="ECO:0007669"/>
    <property type="project" value="InterPro"/>
</dbReference>
<evidence type="ECO:0000313" key="5">
    <source>
        <dbReference type="EMBL" id="GMN44092.1"/>
    </source>
</evidence>
<organism evidence="5 6">
    <name type="scientific">Ficus carica</name>
    <name type="common">Common fig</name>
    <dbReference type="NCBI Taxonomy" id="3494"/>
    <lineage>
        <taxon>Eukaryota</taxon>
        <taxon>Viridiplantae</taxon>
        <taxon>Streptophyta</taxon>
        <taxon>Embryophyta</taxon>
        <taxon>Tracheophyta</taxon>
        <taxon>Spermatophyta</taxon>
        <taxon>Magnoliopsida</taxon>
        <taxon>eudicotyledons</taxon>
        <taxon>Gunneridae</taxon>
        <taxon>Pentapetalae</taxon>
        <taxon>rosids</taxon>
        <taxon>fabids</taxon>
        <taxon>Rosales</taxon>
        <taxon>Moraceae</taxon>
        <taxon>Ficeae</taxon>
        <taxon>Ficus</taxon>
    </lineage>
</organism>